<sequence>MSLIKLVCLVHDGHINPKPNSAHGSRLSVVDSTIPFGPQSITNPIKIPSAAQFSDPDPNSNIDPNPSTRTAVTSPDDITWTHQSTIFRIPNCVECEQSASVPFAVLDMAIARCKAFLGFKCNQDIDLPVEDISDKGLPWEDFFAWYYKARK</sequence>
<dbReference type="EMBL" id="LUCM01010993">
    <property type="protein sequence ID" value="KAA0184642.1"/>
    <property type="molecule type" value="Genomic_DNA"/>
</dbReference>
<dbReference type="Proteomes" id="UP000728185">
    <property type="component" value="Unassembled WGS sequence"/>
</dbReference>
<organism evidence="1 2">
    <name type="scientific">Fasciolopsis buskii</name>
    <dbReference type="NCBI Taxonomy" id="27845"/>
    <lineage>
        <taxon>Eukaryota</taxon>
        <taxon>Metazoa</taxon>
        <taxon>Spiralia</taxon>
        <taxon>Lophotrochozoa</taxon>
        <taxon>Platyhelminthes</taxon>
        <taxon>Trematoda</taxon>
        <taxon>Digenea</taxon>
        <taxon>Plagiorchiida</taxon>
        <taxon>Echinostomata</taxon>
        <taxon>Echinostomatoidea</taxon>
        <taxon>Fasciolidae</taxon>
        <taxon>Fasciolopsis</taxon>
    </lineage>
</organism>
<accession>A0A8E0VCV4</accession>
<protein>
    <submittedName>
        <fullName evidence="1">Uncharacterized protein</fullName>
    </submittedName>
</protein>
<evidence type="ECO:0000313" key="2">
    <source>
        <dbReference type="Proteomes" id="UP000728185"/>
    </source>
</evidence>
<dbReference type="AlphaFoldDB" id="A0A8E0VCV4"/>
<evidence type="ECO:0000313" key="1">
    <source>
        <dbReference type="EMBL" id="KAA0184642.1"/>
    </source>
</evidence>
<reference evidence="1" key="1">
    <citation type="submission" date="2019-05" db="EMBL/GenBank/DDBJ databases">
        <title>Annotation for the trematode Fasciolopsis buski.</title>
        <authorList>
            <person name="Choi Y.-J."/>
        </authorList>
    </citation>
    <scope>NUCLEOTIDE SEQUENCE</scope>
    <source>
        <strain evidence="1">HT</strain>
        <tissue evidence="1">Whole worm</tissue>
    </source>
</reference>
<keyword evidence="2" id="KW-1185">Reference proteome</keyword>
<name>A0A8E0VCV4_9TREM</name>
<comment type="caution">
    <text evidence="1">The sequence shown here is derived from an EMBL/GenBank/DDBJ whole genome shotgun (WGS) entry which is preliminary data.</text>
</comment>
<gene>
    <name evidence="1" type="ORF">FBUS_09789</name>
</gene>
<proteinExistence type="predicted"/>